<feature type="transmembrane region" description="Helical" evidence="1">
    <location>
        <begin position="45"/>
        <end position="63"/>
    </location>
</feature>
<feature type="transmembrane region" description="Helical" evidence="1">
    <location>
        <begin position="377"/>
        <end position="397"/>
    </location>
</feature>
<feature type="transmembrane region" description="Helical" evidence="1">
    <location>
        <begin position="21"/>
        <end position="39"/>
    </location>
</feature>
<feature type="transmembrane region" description="Helical" evidence="1">
    <location>
        <begin position="350"/>
        <end position="371"/>
    </location>
</feature>
<dbReference type="PANTHER" id="PTHR34473">
    <property type="entry name" value="UPF0699 TRANSMEMBRANE PROTEIN YDBS"/>
    <property type="match status" value="1"/>
</dbReference>
<feature type="transmembrane region" description="Helical" evidence="1">
    <location>
        <begin position="183"/>
        <end position="205"/>
    </location>
</feature>
<evidence type="ECO:0000256" key="1">
    <source>
        <dbReference type="SAM" id="Phobius"/>
    </source>
</evidence>
<gene>
    <name evidence="2" type="ORF">JOF34_001192</name>
</gene>
<evidence type="ECO:0000313" key="2">
    <source>
        <dbReference type="EMBL" id="MBP2436606.1"/>
    </source>
</evidence>
<protein>
    <submittedName>
        <fullName evidence="2">Membrane protein</fullName>
    </submittedName>
</protein>
<dbReference type="PANTHER" id="PTHR34473:SF2">
    <property type="entry name" value="UPF0699 TRANSMEMBRANE PROTEIN YDBT"/>
    <property type="match status" value="1"/>
</dbReference>
<dbReference type="Proteomes" id="UP001519362">
    <property type="component" value="Unassembled WGS sequence"/>
</dbReference>
<accession>A0ABS4ZJE9</accession>
<keyword evidence="1" id="KW-1133">Transmembrane helix</keyword>
<organism evidence="2 3">
    <name type="scientific">Microbacterium amylolyticum</name>
    <dbReference type="NCBI Taxonomy" id="936337"/>
    <lineage>
        <taxon>Bacteria</taxon>
        <taxon>Bacillati</taxon>
        <taxon>Actinomycetota</taxon>
        <taxon>Actinomycetes</taxon>
        <taxon>Micrococcales</taxon>
        <taxon>Microbacteriaceae</taxon>
        <taxon>Microbacterium</taxon>
    </lineage>
</organism>
<dbReference type="RefSeq" id="WP_165135983.1">
    <property type="nucleotide sequence ID" value="NZ_CP049253.1"/>
</dbReference>
<feature type="transmembrane region" description="Helical" evidence="1">
    <location>
        <begin position="225"/>
        <end position="246"/>
    </location>
</feature>
<keyword evidence="1" id="KW-0812">Transmembrane</keyword>
<proteinExistence type="predicted"/>
<keyword evidence="1" id="KW-0472">Membrane</keyword>
<sequence>MSIRWRGGGRRLSARTITADYLAGAPSLVTLTAGLIAYIALDEPWLGKFALWGFIALLGFFVAQPVVRWLSTYVLITDEDATVVTGIVMHRLRTITWRNAHVIDVERSMSYRLLGLHRVALRAGGDEASEVVIDGADDRLLVDMRGYASSAAGTLSVGRAPSGIHPAQPSPDTLIYAAGVGQLAFAGVIYGQFAVIGGAVVMGIVEALQALGFLEMILPLLLRSPAIGVGALVVIMLASGSVASACRFHGLRLQQSQGGNLRVQYGVLHKRDRTIRPESLVGVRIQQNLIEAVIGRARMSLLSIDSSQQVGTNLVLPSLPRHLVVSIASEQLRRVGVEWSDPTPSRRSDALLAASVIVPLTVGATICAMMLRSGTHIITSGAAGMTGVGLALAVFWATTARIRITHGGVSRSHVVMRRRVDIVRGNAIQVVSRLILGGRSIMSLHAYAGGTLSLRAAGVTECDVQRLRSIVRTRPHTHTPLTEGISYERA</sequence>
<keyword evidence="3" id="KW-1185">Reference proteome</keyword>
<evidence type="ECO:0000313" key="3">
    <source>
        <dbReference type="Proteomes" id="UP001519362"/>
    </source>
</evidence>
<name>A0ABS4ZJE9_9MICO</name>
<dbReference type="EMBL" id="JAGIOL010000001">
    <property type="protein sequence ID" value="MBP2436606.1"/>
    <property type="molecule type" value="Genomic_DNA"/>
</dbReference>
<reference evidence="2 3" key="1">
    <citation type="submission" date="2021-03" db="EMBL/GenBank/DDBJ databases">
        <title>Sequencing the genomes of 1000 actinobacteria strains.</title>
        <authorList>
            <person name="Klenk H.-P."/>
        </authorList>
    </citation>
    <scope>NUCLEOTIDE SEQUENCE [LARGE SCALE GENOMIC DNA]</scope>
    <source>
        <strain evidence="2 3">DSM 24221</strain>
    </source>
</reference>
<comment type="caution">
    <text evidence="2">The sequence shown here is derived from an EMBL/GenBank/DDBJ whole genome shotgun (WGS) entry which is preliminary data.</text>
</comment>